<comment type="caution">
    <text evidence="3">The sequence shown here is derived from an EMBL/GenBank/DDBJ whole genome shotgun (WGS) entry which is preliminary data.</text>
</comment>
<dbReference type="InterPro" id="IPR004992">
    <property type="entry name" value="EutN_CcmL"/>
</dbReference>
<dbReference type="Gene3D" id="2.40.50.220">
    <property type="entry name" value="EutN/Ccml"/>
    <property type="match status" value="1"/>
</dbReference>
<organism evidence="3 4">
    <name type="scientific">Haloferula chungangensis</name>
    <dbReference type="NCBI Taxonomy" id="1048331"/>
    <lineage>
        <taxon>Bacteria</taxon>
        <taxon>Pseudomonadati</taxon>
        <taxon>Verrucomicrobiota</taxon>
        <taxon>Verrucomicrobiia</taxon>
        <taxon>Verrucomicrobiales</taxon>
        <taxon>Verrucomicrobiaceae</taxon>
        <taxon>Haloferula</taxon>
    </lineage>
</organism>
<dbReference type="PANTHER" id="PTHR36539:SF1">
    <property type="entry name" value="BACTERIAL MICROCOMPARTMENT SHELL VERTEX PROTEIN EUTN"/>
    <property type="match status" value="1"/>
</dbReference>
<dbReference type="PROSITE" id="PS51932">
    <property type="entry name" value="BMV"/>
    <property type="match status" value="1"/>
</dbReference>
<dbReference type="EMBL" id="JBHTBS010000001">
    <property type="protein sequence ID" value="MFC7335657.1"/>
    <property type="molecule type" value="Genomic_DNA"/>
</dbReference>
<protein>
    <submittedName>
        <fullName evidence="3">EutN/CcmL family microcompartment protein</fullName>
    </submittedName>
</protein>
<dbReference type="SUPFAM" id="SSF159133">
    <property type="entry name" value="EutN/CcmL-like"/>
    <property type="match status" value="1"/>
</dbReference>
<proteinExistence type="predicted"/>
<dbReference type="Pfam" id="PF03319">
    <property type="entry name" value="EutN_CcmL"/>
    <property type="match status" value="1"/>
</dbReference>
<keyword evidence="4" id="KW-1185">Reference proteome</keyword>
<evidence type="ECO:0000313" key="3">
    <source>
        <dbReference type="EMBL" id="MFC7335657.1"/>
    </source>
</evidence>
<dbReference type="RefSeq" id="WP_379707987.1">
    <property type="nucleotide sequence ID" value="NZ_JBHTBS010000001.1"/>
</dbReference>
<evidence type="ECO:0000313" key="4">
    <source>
        <dbReference type="Proteomes" id="UP001596472"/>
    </source>
</evidence>
<reference evidence="4" key="1">
    <citation type="journal article" date="2019" name="Int. J. Syst. Evol. Microbiol.">
        <title>The Global Catalogue of Microorganisms (GCM) 10K type strain sequencing project: providing services to taxonomists for standard genome sequencing and annotation.</title>
        <authorList>
            <consortium name="The Broad Institute Genomics Platform"/>
            <consortium name="The Broad Institute Genome Sequencing Center for Infectious Disease"/>
            <person name="Wu L."/>
            <person name="Ma J."/>
        </authorList>
    </citation>
    <scope>NUCLEOTIDE SEQUENCE [LARGE SCALE GENOMIC DNA]</scope>
    <source>
        <strain evidence="4">CGMCC 4.1467</strain>
    </source>
</reference>
<keyword evidence="2" id="KW-1283">Bacterial microcompartment</keyword>
<dbReference type="PANTHER" id="PTHR36539">
    <property type="entry name" value="ETHANOLAMINE UTILIZATION PROTEIN EUTN"/>
    <property type="match status" value="1"/>
</dbReference>
<evidence type="ECO:0000256" key="1">
    <source>
        <dbReference type="ARBA" id="ARBA00024322"/>
    </source>
</evidence>
<comment type="subcellular location">
    <subcellularLocation>
        <location evidence="1">Bacterial microcompartment</location>
    </subcellularLocation>
</comment>
<dbReference type="InterPro" id="IPR036677">
    <property type="entry name" value="EutN_CcmL_sf"/>
</dbReference>
<sequence length="101" mass="11039">MRIGQVIGKITMSRQDPAFKAARWLMVSPVEAQDLNTCCNKAPRLSKEPSVVVYDRLGAGTHDIVGFVEGAEATAPFDEPTPIDAITVALFDQINYQPYKG</sequence>
<accession>A0ABW2L2F3</accession>
<name>A0ABW2L2F3_9BACT</name>
<evidence type="ECO:0000256" key="2">
    <source>
        <dbReference type="ARBA" id="ARBA00024446"/>
    </source>
</evidence>
<gene>
    <name evidence="3" type="ORF">ACFQY0_00590</name>
</gene>
<dbReference type="Proteomes" id="UP001596472">
    <property type="component" value="Unassembled WGS sequence"/>
</dbReference>